<sequence length="287" mass="31671">MAHTHMLAPQTVAVQCLQIRPSAAPFFTVRPAGAQQFSRVRFQGSRMPRRPGAGSSVGSGWMDMPESTPLPEDIQVFPRLKERDPYKLLGVDRQASYEEVQEARNYLFEIHKHHAPSRESIELALDSILTERMKWRHKHGFQPPQRGRKTDALGEERVSLWQRVRSAVEPSVPVSTLVNDGTVFLVLAVWAGWQSLAAEPTLPLCGALAYAVWKLYDKRTRRDPDGPFFGGNAIWGALAAGMAGLVLGGFAVFGAVRFMPIPASVGTGAPFAFLLVLLLGVIALYIR</sequence>
<gene>
    <name evidence="2" type="ORF">g.6462</name>
</gene>
<name>A0A1D1ZXJ9_AUXPR</name>
<dbReference type="EMBL" id="GDKF01006950">
    <property type="protein sequence ID" value="JAT71672.1"/>
    <property type="molecule type" value="Transcribed_RNA"/>
</dbReference>
<keyword evidence="1" id="KW-0812">Transmembrane</keyword>
<dbReference type="GO" id="GO:0031969">
    <property type="term" value="C:chloroplast membrane"/>
    <property type="evidence" value="ECO:0007669"/>
    <property type="project" value="TreeGrafter"/>
</dbReference>
<dbReference type="AlphaFoldDB" id="A0A1D1ZXJ9"/>
<dbReference type="InterPro" id="IPR021788">
    <property type="entry name" value="CPP1-like"/>
</dbReference>
<feature type="transmembrane region" description="Helical" evidence="1">
    <location>
        <begin position="268"/>
        <end position="286"/>
    </location>
</feature>
<evidence type="ECO:0000313" key="2">
    <source>
        <dbReference type="EMBL" id="JAT71672.1"/>
    </source>
</evidence>
<proteinExistence type="predicted"/>
<keyword evidence="1" id="KW-1133">Transmembrane helix</keyword>
<dbReference type="PANTHER" id="PTHR33372:SF2">
    <property type="entry name" value="PROTEIN CHAPERONE-LIKE PROTEIN OF POR1, CHLOROPLASTIC"/>
    <property type="match status" value="1"/>
</dbReference>
<reference evidence="2" key="1">
    <citation type="submission" date="2015-08" db="EMBL/GenBank/DDBJ databases">
        <authorList>
            <person name="Babu N.S."/>
            <person name="Beckwith C.J."/>
            <person name="Beseler K.G."/>
            <person name="Brison A."/>
            <person name="Carone J.V."/>
            <person name="Caskin T.P."/>
            <person name="Diamond M."/>
            <person name="Durham M.E."/>
            <person name="Foxe J.M."/>
            <person name="Go M."/>
            <person name="Henderson B.A."/>
            <person name="Jones I.B."/>
            <person name="McGettigan J.A."/>
            <person name="Micheletti S.J."/>
            <person name="Nasrallah M.E."/>
            <person name="Ortiz D."/>
            <person name="Piller C.R."/>
            <person name="Privatt S.R."/>
            <person name="Schneider S.L."/>
            <person name="Sharp S."/>
            <person name="Smith T.C."/>
            <person name="Stanton J.D."/>
            <person name="Ullery H.E."/>
            <person name="Wilson R.J."/>
            <person name="Serrano M.G."/>
            <person name="Buck G."/>
            <person name="Lee V."/>
            <person name="Wang Y."/>
            <person name="Carvalho R."/>
            <person name="Voegtly L."/>
            <person name="Shi R."/>
            <person name="Duckworth R."/>
            <person name="Johnson A."/>
            <person name="Loviza R."/>
            <person name="Walstead R."/>
            <person name="Shah Z."/>
            <person name="Kiflezghi M."/>
            <person name="Wade K."/>
            <person name="Ball S.L."/>
            <person name="Bradley K.W."/>
            <person name="Asai D.J."/>
            <person name="Bowman C.A."/>
            <person name="Russell D.A."/>
            <person name="Pope W.H."/>
            <person name="Jacobs-Sera D."/>
            <person name="Hendrix R.W."/>
            <person name="Hatfull G.F."/>
        </authorList>
    </citation>
    <scope>NUCLEOTIDE SEQUENCE</scope>
</reference>
<dbReference type="Pfam" id="PF11833">
    <property type="entry name" value="CPP1-like"/>
    <property type="match status" value="1"/>
</dbReference>
<dbReference type="PANTHER" id="PTHR33372">
    <property type="match status" value="1"/>
</dbReference>
<evidence type="ECO:0000256" key="1">
    <source>
        <dbReference type="SAM" id="Phobius"/>
    </source>
</evidence>
<protein>
    <submittedName>
        <fullName evidence="2">Uncharacterized protein</fullName>
    </submittedName>
</protein>
<organism evidence="2">
    <name type="scientific">Auxenochlorella protothecoides</name>
    <name type="common">Green microalga</name>
    <name type="synonym">Chlorella protothecoides</name>
    <dbReference type="NCBI Taxonomy" id="3075"/>
    <lineage>
        <taxon>Eukaryota</taxon>
        <taxon>Viridiplantae</taxon>
        <taxon>Chlorophyta</taxon>
        <taxon>core chlorophytes</taxon>
        <taxon>Trebouxiophyceae</taxon>
        <taxon>Chlorellales</taxon>
        <taxon>Chlorellaceae</taxon>
        <taxon>Auxenochlorella</taxon>
    </lineage>
</organism>
<accession>A0A1D1ZXJ9</accession>
<feature type="transmembrane region" description="Helical" evidence="1">
    <location>
        <begin position="234"/>
        <end position="256"/>
    </location>
</feature>
<keyword evidence="1" id="KW-0472">Membrane</keyword>
<feature type="transmembrane region" description="Helical" evidence="1">
    <location>
        <begin position="183"/>
        <end position="213"/>
    </location>
</feature>